<feature type="transmembrane region" description="Helical" evidence="1">
    <location>
        <begin position="12"/>
        <end position="35"/>
    </location>
</feature>
<dbReference type="Proteomes" id="UP000048908">
    <property type="component" value="Unassembled WGS sequence"/>
</dbReference>
<proteinExistence type="predicted"/>
<evidence type="ECO:0000313" key="2">
    <source>
        <dbReference type="EMBL" id="CTQ33156.1"/>
    </source>
</evidence>
<evidence type="ECO:0000256" key="1">
    <source>
        <dbReference type="SAM" id="Phobius"/>
    </source>
</evidence>
<keyword evidence="1" id="KW-0812">Transmembrane</keyword>
<accession>A0A0M6XPQ7</accession>
<dbReference type="AlphaFoldDB" id="A0A0M6XPQ7"/>
<name>A0A0M6XPQ7_9RHOB</name>
<keyword evidence="1" id="KW-1133">Transmembrane helix</keyword>
<evidence type="ECO:0000313" key="3">
    <source>
        <dbReference type="Proteomes" id="UP000048908"/>
    </source>
</evidence>
<organism evidence="2 3">
    <name type="scientific">Jannaschia rubra</name>
    <dbReference type="NCBI Taxonomy" id="282197"/>
    <lineage>
        <taxon>Bacteria</taxon>
        <taxon>Pseudomonadati</taxon>
        <taxon>Pseudomonadota</taxon>
        <taxon>Alphaproteobacteria</taxon>
        <taxon>Rhodobacterales</taxon>
        <taxon>Roseobacteraceae</taxon>
        <taxon>Jannaschia</taxon>
    </lineage>
</organism>
<dbReference type="EMBL" id="CXPG01000019">
    <property type="protein sequence ID" value="CTQ33156.1"/>
    <property type="molecule type" value="Genomic_DNA"/>
</dbReference>
<sequence length="36" mass="4116">MQMGFWKTVLAVFIGILLYEVVDNIVMGISAYYMAQ</sequence>
<keyword evidence="1" id="KW-0472">Membrane</keyword>
<protein>
    <submittedName>
        <fullName evidence="2">Uncharacterized protein</fullName>
    </submittedName>
</protein>
<reference evidence="2 3" key="1">
    <citation type="submission" date="2015-07" db="EMBL/GenBank/DDBJ databases">
        <authorList>
            <person name="Noorani M."/>
        </authorList>
    </citation>
    <scope>NUCLEOTIDE SEQUENCE [LARGE SCALE GENOMIC DNA]</scope>
    <source>
        <strain evidence="2 3">CECT 5088</strain>
    </source>
</reference>
<keyword evidence="3" id="KW-1185">Reference proteome</keyword>
<gene>
    <name evidence="2" type="ORF">JAN5088_01936</name>
</gene>